<name>A0ABN5WXJ3_9GAMM</name>
<accession>A0ABN5WXJ3</accession>
<protein>
    <submittedName>
        <fullName evidence="1">Uncharacterized protein</fullName>
    </submittedName>
</protein>
<evidence type="ECO:0000313" key="1">
    <source>
        <dbReference type="EMBL" id="BBI51120.1"/>
    </source>
</evidence>
<gene>
    <name evidence="1" type="ORF">HORIV_35410</name>
</gene>
<reference evidence="2" key="1">
    <citation type="journal article" date="2019" name="Microbiol. Resour. Announc.">
        <title>Complete Genome Sequence of Halomonas olivaria, a Moderately Halophilic Bacterium Isolated from Olive Processing Effluents, Obtained by Nanopore Sequencing.</title>
        <authorList>
            <person name="Nagata S."/>
            <person name="Ii K.M."/>
            <person name="Tsukimi T."/>
            <person name="Miura M.C."/>
            <person name="Galipon J."/>
            <person name="Arakawa K."/>
        </authorList>
    </citation>
    <scope>NUCLEOTIDE SEQUENCE [LARGE SCALE GENOMIC DNA]</scope>
    <source>
        <strain evidence="2">TYRC17</strain>
    </source>
</reference>
<evidence type="ECO:0000313" key="2">
    <source>
        <dbReference type="Proteomes" id="UP000289555"/>
    </source>
</evidence>
<dbReference type="Proteomes" id="UP000289555">
    <property type="component" value="Chromosome"/>
</dbReference>
<organism evidence="1 2">
    <name type="scientific">Vreelandella olivaria</name>
    <dbReference type="NCBI Taxonomy" id="390919"/>
    <lineage>
        <taxon>Bacteria</taxon>
        <taxon>Pseudomonadati</taxon>
        <taxon>Pseudomonadota</taxon>
        <taxon>Gammaproteobacteria</taxon>
        <taxon>Oceanospirillales</taxon>
        <taxon>Halomonadaceae</taxon>
        <taxon>Vreelandella</taxon>
    </lineage>
</organism>
<proteinExistence type="predicted"/>
<sequence length="69" mass="7247">MPEIQIGPDDTAPADYLAATAINKTAIGERERFEPLISDGVTTLRVSVVAAGTGTLSAKVVVRGYVMEI</sequence>
<dbReference type="EMBL" id="AP019416">
    <property type="protein sequence ID" value="BBI51120.1"/>
    <property type="molecule type" value="Genomic_DNA"/>
</dbReference>
<keyword evidence="2" id="KW-1185">Reference proteome</keyword>